<keyword evidence="3 5" id="KW-1133">Transmembrane helix</keyword>
<accession>A0A917BLK5</accession>
<dbReference type="Pfam" id="PF07291">
    <property type="entry name" value="MauE"/>
    <property type="match status" value="1"/>
</dbReference>
<organism evidence="7 8">
    <name type="scientific">Ornithinimicrobium tianjinense</name>
    <dbReference type="NCBI Taxonomy" id="1195761"/>
    <lineage>
        <taxon>Bacteria</taxon>
        <taxon>Bacillati</taxon>
        <taxon>Actinomycetota</taxon>
        <taxon>Actinomycetes</taxon>
        <taxon>Micrococcales</taxon>
        <taxon>Ornithinimicrobiaceae</taxon>
        <taxon>Ornithinimicrobium</taxon>
    </lineage>
</organism>
<dbReference type="GO" id="GO:0016020">
    <property type="term" value="C:membrane"/>
    <property type="evidence" value="ECO:0007669"/>
    <property type="project" value="UniProtKB-SubCell"/>
</dbReference>
<feature type="transmembrane region" description="Helical" evidence="5">
    <location>
        <begin position="97"/>
        <end position="117"/>
    </location>
</feature>
<dbReference type="EMBL" id="BMEM01000001">
    <property type="protein sequence ID" value="GGF48255.1"/>
    <property type="molecule type" value="Genomic_DNA"/>
</dbReference>
<feature type="domain" description="Methylamine utilisation protein MauE" evidence="6">
    <location>
        <begin position="28"/>
        <end position="159"/>
    </location>
</feature>
<evidence type="ECO:0000313" key="7">
    <source>
        <dbReference type="EMBL" id="GGF48255.1"/>
    </source>
</evidence>
<evidence type="ECO:0000256" key="3">
    <source>
        <dbReference type="ARBA" id="ARBA00022989"/>
    </source>
</evidence>
<name>A0A917BLK5_9MICO</name>
<feature type="transmembrane region" description="Helical" evidence="5">
    <location>
        <begin position="32"/>
        <end position="50"/>
    </location>
</feature>
<dbReference type="AlphaFoldDB" id="A0A917BLK5"/>
<protein>
    <recommendedName>
        <fullName evidence="6">Methylamine utilisation protein MauE domain-containing protein</fullName>
    </recommendedName>
</protein>
<dbReference type="GO" id="GO:0030416">
    <property type="term" value="P:methylamine metabolic process"/>
    <property type="evidence" value="ECO:0007669"/>
    <property type="project" value="InterPro"/>
</dbReference>
<evidence type="ECO:0000313" key="8">
    <source>
        <dbReference type="Proteomes" id="UP000605670"/>
    </source>
</evidence>
<sequence>MTGPVPSTEELPPQSWDGVAARGGWRDVVGTLSRLVVGGVLLVAGGLKLVDLTGAVQSVVAYQLFPYEVARFIGTTLPVVEVAVGLLLLLGLLTRAAAAAAALLLLAFVLGIVSAWARGLSIDCGCFGSGGPVAPEDTRYLSEILRDLGLIILSGWLVVRPRSLFSVDEHLLKGR</sequence>
<reference evidence="7" key="1">
    <citation type="journal article" date="2014" name="Int. J. Syst. Evol. Microbiol.">
        <title>Complete genome sequence of Corynebacterium casei LMG S-19264T (=DSM 44701T), isolated from a smear-ripened cheese.</title>
        <authorList>
            <consortium name="US DOE Joint Genome Institute (JGI-PGF)"/>
            <person name="Walter F."/>
            <person name="Albersmeier A."/>
            <person name="Kalinowski J."/>
            <person name="Ruckert C."/>
        </authorList>
    </citation>
    <scope>NUCLEOTIDE SEQUENCE</scope>
    <source>
        <strain evidence="7">CGMCC 1.12160</strain>
    </source>
</reference>
<evidence type="ECO:0000256" key="1">
    <source>
        <dbReference type="ARBA" id="ARBA00004141"/>
    </source>
</evidence>
<gene>
    <name evidence="7" type="ORF">GCM10011366_15070</name>
</gene>
<keyword evidence="2 5" id="KW-0812">Transmembrane</keyword>
<evidence type="ECO:0000256" key="2">
    <source>
        <dbReference type="ARBA" id="ARBA00022692"/>
    </source>
</evidence>
<dbReference type="Proteomes" id="UP000605670">
    <property type="component" value="Unassembled WGS sequence"/>
</dbReference>
<feature type="transmembrane region" description="Helical" evidence="5">
    <location>
        <begin position="70"/>
        <end position="90"/>
    </location>
</feature>
<proteinExistence type="predicted"/>
<keyword evidence="4 5" id="KW-0472">Membrane</keyword>
<evidence type="ECO:0000256" key="4">
    <source>
        <dbReference type="ARBA" id="ARBA00023136"/>
    </source>
</evidence>
<evidence type="ECO:0000259" key="6">
    <source>
        <dbReference type="Pfam" id="PF07291"/>
    </source>
</evidence>
<dbReference type="InterPro" id="IPR009908">
    <property type="entry name" value="Methylamine_util_MauE"/>
</dbReference>
<reference evidence="7" key="2">
    <citation type="submission" date="2020-09" db="EMBL/GenBank/DDBJ databases">
        <authorList>
            <person name="Sun Q."/>
            <person name="Zhou Y."/>
        </authorList>
    </citation>
    <scope>NUCLEOTIDE SEQUENCE</scope>
    <source>
        <strain evidence="7">CGMCC 1.12160</strain>
    </source>
</reference>
<keyword evidence="8" id="KW-1185">Reference proteome</keyword>
<comment type="subcellular location">
    <subcellularLocation>
        <location evidence="1">Membrane</location>
        <topology evidence="1">Multi-pass membrane protein</topology>
    </subcellularLocation>
</comment>
<dbReference type="RefSeq" id="WP_188429227.1">
    <property type="nucleotide sequence ID" value="NZ_BAABKH010000005.1"/>
</dbReference>
<comment type="caution">
    <text evidence="7">The sequence shown here is derived from an EMBL/GenBank/DDBJ whole genome shotgun (WGS) entry which is preliminary data.</text>
</comment>
<evidence type="ECO:0000256" key="5">
    <source>
        <dbReference type="SAM" id="Phobius"/>
    </source>
</evidence>